<dbReference type="SMART" id="SM01017">
    <property type="entry name" value="Arrestin_C"/>
    <property type="match status" value="1"/>
</dbReference>
<feature type="region of interest" description="Disordered" evidence="2">
    <location>
        <begin position="214"/>
        <end position="294"/>
    </location>
</feature>
<reference evidence="4" key="1">
    <citation type="journal article" date="2004" name="Nature">
        <title>Genome duplication in the teleost fish Tetraodon nigroviridis reveals the early vertebrate proto-karyotype.</title>
        <authorList>
            <person name="Jaillon O."/>
            <person name="Aury J.-M."/>
            <person name="Brunet F."/>
            <person name="Petit J.-L."/>
            <person name="Stange-Thomann N."/>
            <person name="Mauceli E."/>
            <person name="Bouneau L."/>
            <person name="Fischer C."/>
            <person name="Ozouf-Costaz C."/>
            <person name="Bernot A."/>
            <person name="Nicaud S."/>
            <person name="Jaffe D."/>
            <person name="Fisher S."/>
            <person name="Lutfalla G."/>
            <person name="Dossat C."/>
            <person name="Segurens B."/>
            <person name="Dasilva C."/>
            <person name="Salanoubat M."/>
            <person name="Levy M."/>
            <person name="Boudet N."/>
            <person name="Castellano S."/>
            <person name="Anthouard V."/>
            <person name="Jubin C."/>
            <person name="Castelli V."/>
            <person name="Katinka M."/>
            <person name="Vacherie B."/>
            <person name="Biemont C."/>
            <person name="Skalli Z."/>
            <person name="Cattolico L."/>
            <person name="Poulain J."/>
            <person name="De Berardinis V."/>
            <person name="Cruaud C."/>
            <person name="Duprat S."/>
            <person name="Brottier P."/>
            <person name="Coutanceau J.-P."/>
            <person name="Gouzy J."/>
            <person name="Parra G."/>
            <person name="Lardier G."/>
            <person name="Chapple C."/>
            <person name="McKernan K.J."/>
            <person name="McEwan P."/>
            <person name="Bosak S."/>
            <person name="Kellis M."/>
            <person name="Volff J.-N."/>
            <person name="Guigo R."/>
            <person name="Zody M.C."/>
            <person name="Mesirov J."/>
            <person name="Lindblad-Toh K."/>
            <person name="Birren B."/>
            <person name="Nusbaum C."/>
            <person name="Kahn D."/>
            <person name="Robinson-Rechavi M."/>
            <person name="Laudet V."/>
            <person name="Schachter V."/>
            <person name="Quetier F."/>
            <person name="Saurin W."/>
            <person name="Scarpelli C."/>
            <person name="Wincker P."/>
            <person name="Lander E.S."/>
            <person name="Weissenbach J."/>
            <person name="Roest Crollius H."/>
        </authorList>
    </citation>
    <scope>NUCLEOTIDE SEQUENCE [LARGE SCALE GENOMIC DNA]</scope>
</reference>
<dbReference type="AlphaFoldDB" id="Q4T8K9"/>
<dbReference type="GO" id="GO:0015031">
    <property type="term" value="P:protein transport"/>
    <property type="evidence" value="ECO:0007669"/>
    <property type="project" value="TreeGrafter"/>
</dbReference>
<dbReference type="SUPFAM" id="SSF81296">
    <property type="entry name" value="E set domains"/>
    <property type="match status" value="2"/>
</dbReference>
<protein>
    <submittedName>
        <fullName evidence="4">(spotted green pufferfish) hypothetical protein</fullName>
    </submittedName>
</protein>
<feature type="compositionally biased region" description="Polar residues" evidence="2">
    <location>
        <begin position="262"/>
        <end position="280"/>
    </location>
</feature>
<organism evidence="4">
    <name type="scientific">Tetraodon nigroviridis</name>
    <name type="common">Spotted green pufferfish</name>
    <name type="synonym">Chelonodon nigroviridis</name>
    <dbReference type="NCBI Taxonomy" id="99883"/>
    <lineage>
        <taxon>Eukaryota</taxon>
        <taxon>Metazoa</taxon>
        <taxon>Chordata</taxon>
        <taxon>Craniata</taxon>
        <taxon>Vertebrata</taxon>
        <taxon>Euteleostomi</taxon>
        <taxon>Actinopterygii</taxon>
        <taxon>Neopterygii</taxon>
        <taxon>Teleostei</taxon>
        <taxon>Neoteleostei</taxon>
        <taxon>Acanthomorphata</taxon>
        <taxon>Eupercaria</taxon>
        <taxon>Tetraodontiformes</taxon>
        <taxon>Tetradontoidea</taxon>
        <taxon>Tetraodontidae</taxon>
        <taxon>Tetraodon</taxon>
    </lineage>
</organism>
<proteinExistence type="inferred from homology"/>
<evidence type="ECO:0000313" key="4">
    <source>
        <dbReference type="EMBL" id="CAF90773.1"/>
    </source>
</evidence>
<dbReference type="HOGENOM" id="CLU_051966_0_0_1"/>
<accession>Q4T8K9</accession>
<comment type="caution">
    <text evidence="4">The sequence shown here is derived from an EMBL/GenBank/DDBJ whole genome shotgun (WGS) entry which is preliminary data.</text>
</comment>
<evidence type="ECO:0000256" key="2">
    <source>
        <dbReference type="SAM" id="MobiDB-lite"/>
    </source>
</evidence>
<feature type="non-terminal residue" evidence="4">
    <location>
        <position position="358"/>
    </location>
</feature>
<name>Q4T8K9_TETNG</name>
<dbReference type="Gene3D" id="2.60.40.640">
    <property type="match status" value="2"/>
</dbReference>
<dbReference type="Pfam" id="PF02752">
    <property type="entry name" value="Arrestin_C"/>
    <property type="match status" value="1"/>
</dbReference>
<sequence>GTLAAGEHCFPFQFVIPVAVPTSFEGPFGKVSYRVKAVIDTPRFSKDYKAQKPFYLLNLLNLNEVPDIEHPNYAVITKKFNYLLLKTGTLMLKTRSDLRGYIPGQVIRLATEIHNKSGKDTGCVLASLIQKVSYKTRRPLFDLRTIAEVEGAGVKAGKHAEWREQIIVPPLPQSALAGCSLIDIEYFIQVSLKSPDAVVTLPIYIGNIPVNLSPSRTTPSSPVQGGANIASPGVTPSAPPAEDDPQERLCAGGLDNEEISTKSHSQQDPSCQPVTMSPSAFSHAPGAAVPPSHRQPNASAPLFCVSTGATIPFFTEGNVTPIPTSCSLILPPEYSSWDYPHEPPPTYEESCSSANSNL</sequence>
<dbReference type="InterPro" id="IPR011021">
    <property type="entry name" value="Arrestin-like_N"/>
</dbReference>
<feature type="compositionally biased region" description="Polar residues" evidence="2">
    <location>
        <begin position="214"/>
        <end position="223"/>
    </location>
</feature>
<evidence type="ECO:0000259" key="3">
    <source>
        <dbReference type="SMART" id="SM01017"/>
    </source>
</evidence>
<dbReference type="InterPro" id="IPR050357">
    <property type="entry name" value="Arrestin_domain-protein"/>
</dbReference>
<dbReference type="InterPro" id="IPR014756">
    <property type="entry name" value="Ig_E-set"/>
</dbReference>
<comment type="similarity">
    <text evidence="1">Belongs to the arrestin family.</text>
</comment>
<gene>
    <name evidence="4" type="ORF">GSTENG00005179001</name>
</gene>
<dbReference type="PANTHER" id="PTHR11188:SF176">
    <property type="entry name" value="ARRESTIN DOMAIN-CONTAINING PROTEIN 1"/>
    <property type="match status" value="1"/>
</dbReference>
<evidence type="ECO:0000256" key="1">
    <source>
        <dbReference type="ARBA" id="ARBA00005298"/>
    </source>
</evidence>
<dbReference type="GO" id="GO:1990756">
    <property type="term" value="F:ubiquitin-like ligase-substrate adaptor activity"/>
    <property type="evidence" value="ECO:0007669"/>
    <property type="project" value="TreeGrafter"/>
</dbReference>
<feature type="domain" description="Arrestin C-terminal-like" evidence="3">
    <location>
        <begin position="86"/>
        <end position="210"/>
    </location>
</feature>
<dbReference type="Pfam" id="PF00339">
    <property type="entry name" value="Arrestin_N"/>
    <property type="match status" value="1"/>
</dbReference>
<dbReference type="GO" id="GO:0005737">
    <property type="term" value="C:cytoplasm"/>
    <property type="evidence" value="ECO:0007669"/>
    <property type="project" value="TreeGrafter"/>
</dbReference>
<dbReference type="GO" id="GO:0007399">
    <property type="term" value="P:nervous system development"/>
    <property type="evidence" value="ECO:0007669"/>
    <property type="project" value="UniProtKB-ARBA"/>
</dbReference>
<dbReference type="KEGG" id="tng:GSTEN00005179G001"/>
<feature type="non-terminal residue" evidence="4">
    <location>
        <position position="1"/>
    </location>
</feature>
<dbReference type="GO" id="GO:0031625">
    <property type="term" value="F:ubiquitin protein ligase binding"/>
    <property type="evidence" value="ECO:0007669"/>
    <property type="project" value="TreeGrafter"/>
</dbReference>
<reference evidence="4" key="2">
    <citation type="submission" date="2004-02" db="EMBL/GenBank/DDBJ databases">
        <authorList>
            <consortium name="Genoscope"/>
            <consortium name="Whitehead Institute Centre for Genome Research"/>
        </authorList>
    </citation>
    <scope>NUCLEOTIDE SEQUENCE</scope>
</reference>
<dbReference type="PANTHER" id="PTHR11188">
    <property type="entry name" value="ARRESTIN DOMAIN CONTAINING PROTEIN"/>
    <property type="match status" value="1"/>
</dbReference>
<dbReference type="EMBL" id="CAAE01007775">
    <property type="protein sequence ID" value="CAF90773.1"/>
    <property type="molecule type" value="Genomic_DNA"/>
</dbReference>
<dbReference type="InterPro" id="IPR014752">
    <property type="entry name" value="Arrestin-like_C"/>
</dbReference>
<dbReference type="OrthoDB" id="7785529at2759"/>
<dbReference type="InterPro" id="IPR011022">
    <property type="entry name" value="Arrestin_C-like"/>
</dbReference>